<evidence type="ECO:0000313" key="2">
    <source>
        <dbReference type="Proteomes" id="UP000295530"/>
    </source>
</evidence>
<evidence type="ECO:0008006" key="3">
    <source>
        <dbReference type="Google" id="ProtNLM"/>
    </source>
</evidence>
<accession>A0A4R6DX63</accession>
<protein>
    <recommendedName>
        <fullName evidence="3">RelE toxin of RelEB toxin-antitoxin system</fullName>
    </recommendedName>
</protein>
<dbReference type="AlphaFoldDB" id="A0A4R6DX63"/>
<proteinExistence type="predicted"/>
<dbReference type="Proteomes" id="UP000295530">
    <property type="component" value="Unassembled WGS sequence"/>
</dbReference>
<dbReference type="InterPro" id="IPR009387">
    <property type="entry name" value="HigB-2"/>
</dbReference>
<dbReference type="EMBL" id="SNVX01000022">
    <property type="protein sequence ID" value="TDN49890.1"/>
    <property type="molecule type" value="Genomic_DNA"/>
</dbReference>
<reference evidence="1 2" key="1">
    <citation type="submission" date="2019-03" db="EMBL/GenBank/DDBJ databases">
        <title>Genomic analyses of the natural microbiome of Caenorhabditis elegans.</title>
        <authorList>
            <person name="Samuel B."/>
        </authorList>
    </citation>
    <scope>NUCLEOTIDE SEQUENCE [LARGE SCALE GENOMIC DNA]</scope>
    <source>
        <strain evidence="1 2">BIGb0156</strain>
    </source>
</reference>
<sequence>MIFIETSIFTEDVVSLLTEEDYRQLQCFLTLTPDSGDVIPGTGGLRKVRWMSNGKGKSSGVRVIYFYRPTAAQIRLLLIYRKGLKDDLSPQEKTLLRKLNERW</sequence>
<gene>
    <name evidence="1" type="ORF">EC847_12228</name>
</gene>
<dbReference type="RefSeq" id="WP_133462248.1">
    <property type="nucleotide sequence ID" value="NZ_SNVX01000022.1"/>
</dbReference>
<dbReference type="OrthoDB" id="197283at2"/>
<dbReference type="PIRSF" id="PIRSF039032">
    <property type="entry name" value="HigB-2"/>
    <property type="match status" value="1"/>
</dbReference>
<name>A0A4R6DX63_SCAGO</name>
<keyword evidence="2" id="KW-1185">Reference proteome</keyword>
<comment type="caution">
    <text evidence="1">The sequence shown here is derived from an EMBL/GenBank/DDBJ whole genome shotgun (WGS) entry which is preliminary data.</text>
</comment>
<organism evidence="1 2">
    <name type="scientific">Scandinavium goeteborgense</name>
    <dbReference type="NCBI Taxonomy" id="1851514"/>
    <lineage>
        <taxon>Bacteria</taxon>
        <taxon>Pseudomonadati</taxon>
        <taxon>Pseudomonadota</taxon>
        <taxon>Gammaproteobacteria</taxon>
        <taxon>Enterobacterales</taxon>
        <taxon>Enterobacteriaceae</taxon>
        <taxon>Scandinavium</taxon>
    </lineage>
</organism>
<evidence type="ECO:0000313" key="1">
    <source>
        <dbReference type="EMBL" id="TDN49890.1"/>
    </source>
</evidence>